<proteinExistence type="predicted"/>
<dbReference type="EMBL" id="KN833042">
    <property type="protein sequence ID" value="KIM75801.1"/>
    <property type="molecule type" value="Genomic_DNA"/>
</dbReference>
<dbReference type="Gene3D" id="3.40.50.1010">
    <property type="entry name" value="5'-nuclease"/>
    <property type="match status" value="1"/>
</dbReference>
<evidence type="ECO:0000259" key="4">
    <source>
        <dbReference type="SMART" id="SM00485"/>
    </source>
</evidence>
<dbReference type="PANTHER" id="PTHR11081:SF75">
    <property type="entry name" value="ENDONUCLEASE, PUTATIVE (AFU_ORTHOLOGUE AFUA_3G13260)-RELATED"/>
    <property type="match status" value="1"/>
</dbReference>
<keyword evidence="1" id="KW-0540">Nuclease</keyword>
<evidence type="ECO:0000259" key="3">
    <source>
        <dbReference type="SMART" id="SM00484"/>
    </source>
</evidence>
<dbReference type="Pfam" id="PF00867">
    <property type="entry name" value="XPG_I"/>
    <property type="match status" value="1"/>
</dbReference>
<dbReference type="CDD" id="cd09870">
    <property type="entry name" value="PIN_YEN1"/>
    <property type="match status" value="1"/>
</dbReference>
<dbReference type="PRINTS" id="PR00853">
    <property type="entry name" value="XPGRADSUPER"/>
</dbReference>
<dbReference type="InterPro" id="IPR029060">
    <property type="entry name" value="PIN-like_dom_sf"/>
</dbReference>
<organism evidence="5 6">
    <name type="scientific">Piloderma croceum (strain F 1598)</name>
    <dbReference type="NCBI Taxonomy" id="765440"/>
    <lineage>
        <taxon>Eukaryota</taxon>
        <taxon>Fungi</taxon>
        <taxon>Dikarya</taxon>
        <taxon>Basidiomycota</taxon>
        <taxon>Agaricomycotina</taxon>
        <taxon>Agaricomycetes</taxon>
        <taxon>Agaricomycetidae</taxon>
        <taxon>Atheliales</taxon>
        <taxon>Atheliaceae</taxon>
        <taxon>Piloderma</taxon>
    </lineage>
</organism>
<feature type="domain" description="XPG-I" evidence="3">
    <location>
        <begin position="136"/>
        <end position="207"/>
    </location>
</feature>
<evidence type="ECO:0000313" key="5">
    <source>
        <dbReference type="EMBL" id="KIM75801.1"/>
    </source>
</evidence>
<dbReference type="PANTHER" id="PTHR11081">
    <property type="entry name" value="FLAP ENDONUCLEASE FAMILY MEMBER"/>
    <property type="match status" value="1"/>
</dbReference>
<dbReference type="Proteomes" id="UP000054166">
    <property type="component" value="Unassembled WGS sequence"/>
</dbReference>
<dbReference type="OrthoDB" id="2959108at2759"/>
<dbReference type="GO" id="GO:0006281">
    <property type="term" value="P:DNA repair"/>
    <property type="evidence" value="ECO:0007669"/>
    <property type="project" value="UniProtKB-ARBA"/>
</dbReference>
<evidence type="ECO:0000313" key="6">
    <source>
        <dbReference type="Proteomes" id="UP000054166"/>
    </source>
</evidence>
<dbReference type="InterPro" id="IPR036279">
    <property type="entry name" value="5-3_exonuclease_C_sf"/>
</dbReference>
<dbReference type="InterPro" id="IPR006086">
    <property type="entry name" value="XPG-I_dom"/>
</dbReference>
<keyword evidence="2" id="KW-0378">Hydrolase</keyword>
<dbReference type="AlphaFoldDB" id="A0A0C3F7H0"/>
<dbReference type="GO" id="GO:0017108">
    <property type="term" value="F:5'-flap endonuclease activity"/>
    <property type="evidence" value="ECO:0007669"/>
    <property type="project" value="TreeGrafter"/>
</dbReference>
<feature type="domain" description="XPG N-terminal" evidence="4">
    <location>
        <begin position="1"/>
        <end position="111"/>
    </location>
</feature>
<dbReference type="SMART" id="SM00485">
    <property type="entry name" value="XPGN"/>
    <property type="match status" value="1"/>
</dbReference>
<name>A0A0C3F7H0_PILCF</name>
<reference evidence="6" key="2">
    <citation type="submission" date="2015-01" db="EMBL/GenBank/DDBJ databases">
        <title>Evolutionary Origins and Diversification of the Mycorrhizal Mutualists.</title>
        <authorList>
            <consortium name="DOE Joint Genome Institute"/>
            <consortium name="Mycorrhizal Genomics Consortium"/>
            <person name="Kohler A."/>
            <person name="Kuo A."/>
            <person name="Nagy L.G."/>
            <person name="Floudas D."/>
            <person name="Copeland A."/>
            <person name="Barry K.W."/>
            <person name="Cichocki N."/>
            <person name="Veneault-Fourrey C."/>
            <person name="LaButti K."/>
            <person name="Lindquist E.A."/>
            <person name="Lipzen A."/>
            <person name="Lundell T."/>
            <person name="Morin E."/>
            <person name="Murat C."/>
            <person name="Riley R."/>
            <person name="Ohm R."/>
            <person name="Sun H."/>
            <person name="Tunlid A."/>
            <person name="Henrissat B."/>
            <person name="Grigoriev I.V."/>
            <person name="Hibbett D.S."/>
            <person name="Martin F."/>
        </authorList>
    </citation>
    <scope>NUCLEOTIDE SEQUENCE [LARGE SCALE GENOMIC DNA]</scope>
    <source>
        <strain evidence="6">F 1598</strain>
    </source>
</reference>
<dbReference type="HOGENOM" id="CLU_007575_4_0_1"/>
<keyword evidence="6" id="KW-1185">Reference proteome</keyword>
<dbReference type="InParanoid" id="A0A0C3F7H0"/>
<dbReference type="SUPFAM" id="SSF47807">
    <property type="entry name" value="5' to 3' exonuclease, C-terminal subdomain"/>
    <property type="match status" value="1"/>
</dbReference>
<dbReference type="SMART" id="SM00484">
    <property type="entry name" value="XPGI"/>
    <property type="match status" value="1"/>
</dbReference>
<reference evidence="5 6" key="1">
    <citation type="submission" date="2014-04" db="EMBL/GenBank/DDBJ databases">
        <authorList>
            <consortium name="DOE Joint Genome Institute"/>
            <person name="Kuo A."/>
            <person name="Tarkka M."/>
            <person name="Buscot F."/>
            <person name="Kohler A."/>
            <person name="Nagy L.G."/>
            <person name="Floudas D."/>
            <person name="Copeland A."/>
            <person name="Barry K.W."/>
            <person name="Cichocki N."/>
            <person name="Veneault-Fourrey C."/>
            <person name="LaButti K."/>
            <person name="Lindquist E.A."/>
            <person name="Lipzen A."/>
            <person name="Lundell T."/>
            <person name="Morin E."/>
            <person name="Murat C."/>
            <person name="Sun H."/>
            <person name="Tunlid A."/>
            <person name="Henrissat B."/>
            <person name="Grigoriev I.V."/>
            <person name="Hibbett D.S."/>
            <person name="Martin F."/>
            <person name="Nordberg H.P."/>
            <person name="Cantor M.N."/>
            <person name="Hua S.X."/>
        </authorList>
    </citation>
    <scope>NUCLEOTIDE SEQUENCE [LARGE SCALE GENOMIC DNA]</scope>
    <source>
        <strain evidence="5 6">F 1598</strain>
    </source>
</reference>
<dbReference type="STRING" id="765440.A0A0C3F7H0"/>
<dbReference type="SUPFAM" id="SSF88723">
    <property type="entry name" value="PIN domain-like"/>
    <property type="match status" value="1"/>
</dbReference>
<evidence type="ECO:0008006" key="7">
    <source>
        <dbReference type="Google" id="ProtNLM"/>
    </source>
</evidence>
<evidence type="ECO:0000256" key="2">
    <source>
        <dbReference type="ARBA" id="ARBA00022801"/>
    </source>
</evidence>
<dbReference type="InterPro" id="IPR006084">
    <property type="entry name" value="XPG/Rad2"/>
</dbReference>
<sequence length="375" mass="41518">MGIKGLWTTLGPAAESRSFTELTVTQGYKMTRGGRLYKLGVDASLWLKQCSIPYRYADHQAGENPELRTLFYRLARLYCLPVAVIVVFKGDNGPSLKRGIQVKRNRHWLEAPFKVLIQAFGFSSHSMRLFAPFADVLFSHFATQGPGEAEAELAYMNRSGLIDAILTDDVDSFAFGAINVIRNPNVKELKDQIEMYPSASIIDKIGLDRGAIIITALLSGGDYSKGLRGCGPKIACGLARYGLGQRLIWACESYNDMQLMMYLSDVRHELRHLLHTDPMGFIGQQCTVLANNVPEDFPSIQVLCDYAEPLTSWSQGTSIPEVCSCEADISGLALFCSQHLGWVPSVMHDKFETCVWPGACLRSLCPVSLVTVEVF</sequence>
<dbReference type="InterPro" id="IPR006085">
    <property type="entry name" value="XPG_DNA_repair_N"/>
</dbReference>
<gene>
    <name evidence="5" type="ORF">PILCRDRAFT_78448</name>
</gene>
<protein>
    <recommendedName>
        <fullName evidence="7">XPG-I domain-containing protein</fullName>
    </recommendedName>
</protein>
<evidence type="ECO:0000256" key="1">
    <source>
        <dbReference type="ARBA" id="ARBA00022722"/>
    </source>
</evidence>
<accession>A0A0C3F7H0</accession>
<dbReference type="Pfam" id="PF00752">
    <property type="entry name" value="XPG_N"/>
    <property type="match status" value="1"/>
</dbReference>